<sequence length="253" mass="27088">MTTEDKNTLHEDAQAQSNSTDNSRRKWLKRAGIAAPSLLVLANRPALAGSCSISGFMSARVGTSLTTHDPGMCHGWSPGNWKNDRGEITFTAWAEAGVNTGDAFNTHFSTSNMSTGFLRKVVNGVPEAGAYSYTSQYSNMFMSVLNGAINGTNNLKDTTMHSAAAFLNASFLANGGGGTNPDPWMQTYMSPDDVVALYLLYELMNQNTVPSGVNYQYERGGAVIAVADSMQPWEYANFFVSIANGSASSTWGG</sequence>
<dbReference type="PROSITE" id="PS51318">
    <property type="entry name" value="TAT"/>
    <property type="match status" value="1"/>
</dbReference>
<organism evidence="2 3">
    <name type="scientific">Fluctibacter halophilus</name>
    <dbReference type="NCBI Taxonomy" id="226011"/>
    <lineage>
        <taxon>Bacteria</taxon>
        <taxon>Pseudomonadati</taxon>
        <taxon>Pseudomonadota</taxon>
        <taxon>Gammaproteobacteria</taxon>
        <taxon>Alteromonadales</taxon>
        <taxon>Alteromonadaceae</taxon>
        <taxon>Fluctibacter</taxon>
    </lineage>
</organism>
<dbReference type="EMBL" id="JAJEWP010000001">
    <property type="protein sequence ID" value="MCC2614906.1"/>
    <property type="molecule type" value="Genomic_DNA"/>
</dbReference>
<gene>
    <name evidence="2" type="ORF">LJ739_01465</name>
</gene>
<evidence type="ECO:0000313" key="3">
    <source>
        <dbReference type="Proteomes" id="UP001520878"/>
    </source>
</evidence>
<dbReference type="Proteomes" id="UP001520878">
    <property type="component" value="Unassembled WGS sequence"/>
</dbReference>
<dbReference type="InterPro" id="IPR006311">
    <property type="entry name" value="TAT_signal"/>
</dbReference>
<feature type="region of interest" description="Disordered" evidence="1">
    <location>
        <begin position="1"/>
        <end position="24"/>
    </location>
</feature>
<comment type="caution">
    <text evidence="2">The sequence shown here is derived from an EMBL/GenBank/DDBJ whole genome shotgun (WGS) entry which is preliminary data.</text>
</comment>
<reference evidence="2 3" key="1">
    <citation type="submission" date="2021-10" db="EMBL/GenBank/DDBJ databases">
        <title>Draft genome of Aestuariibacter halophilus JC2043.</title>
        <authorList>
            <person name="Emsley S.A."/>
            <person name="Pfannmuller K.M."/>
            <person name="Ushijima B."/>
            <person name="Saw J.H."/>
            <person name="Videau P."/>
        </authorList>
    </citation>
    <scope>NUCLEOTIDE SEQUENCE [LARGE SCALE GENOMIC DNA]</scope>
    <source>
        <strain evidence="2 3">JC2043</strain>
    </source>
</reference>
<accession>A0ABS8G448</accession>
<protein>
    <recommendedName>
        <fullName evidence="4">Tat pathway signal sequence domain protein</fullName>
    </recommendedName>
</protein>
<feature type="compositionally biased region" description="Basic and acidic residues" evidence="1">
    <location>
        <begin position="1"/>
        <end position="13"/>
    </location>
</feature>
<keyword evidence="3" id="KW-1185">Reference proteome</keyword>
<proteinExistence type="predicted"/>
<name>A0ABS8G448_9ALTE</name>
<evidence type="ECO:0000256" key="1">
    <source>
        <dbReference type="SAM" id="MobiDB-lite"/>
    </source>
</evidence>
<dbReference type="RefSeq" id="WP_229156822.1">
    <property type="nucleotide sequence ID" value="NZ_JAJEWP010000001.1"/>
</dbReference>
<evidence type="ECO:0000313" key="2">
    <source>
        <dbReference type="EMBL" id="MCC2614906.1"/>
    </source>
</evidence>
<evidence type="ECO:0008006" key="4">
    <source>
        <dbReference type="Google" id="ProtNLM"/>
    </source>
</evidence>